<keyword evidence="2" id="KW-0732">Signal</keyword>
<dbReference type="InterPro" id="IPR000172">
    <property type="entry name" value="GMC_OxRdtase_N"/>
</dbReference>
<dbReference type="Pfam" id="PF00732">
    <property type="entry name" value="GMC_oxred_N"/>
    <property type="match status" value="1"/>
</dbReference>
<dbReference type="OMA" id="KGWVKLR"/>
<evidence type="ECO:0000313" key="4">
    <source>
        <dbReference type="EMBL" id="KKP00317.1"/>
    </source>
</evidence>
<evidence type="ECO:0000256" key="1">
    <source>
        <dbReference type="ARBA" id="ARBA00010790"/>
    </source>
</evidence>
<evidence type="ECO:0000259" key="3">
    <source>
        <dbReference type="PROSITE" id="PS00624"/>
    </source>
</evidence>
<dbReference type="PROSITE" id="PS00624">
    <property type="entry name" value="GMC_OXRED_2"/>
    <property type="match status" value="1"/>
</dbReference>
<dbReference type="Gene3D" id="3.30.560.10">
    <property type="entry name" value="Glucose Oxidase, domain 3"/>
    <property type="match status" value="1"/>
</dbReference>
<feature type="signal peptide" evidence="2">
    <location>
        <begin position="1"/>
        <end position="23"/>
    </location>
</feature>
<name>A0A0F9ZJ14_TRIHA</name>
<dbReference type="Proteomes" id="UP000034112">
    <property type="component" value="Unassembled WGS sequence"/>
</dbReference>
<dbReference type="InterPro" id="IPR012132">
    <property type="entry name" value="GMC_OxRdtase"/>
</dbReference>
<gene>
    <name evidence="4" type="ORF">THAR02_07585</name>
</gene>
<dbReference type="GO" id="GO:0016614">
    <property type="term" value="F:oxidoreductase activity, acting on CH-OH group of donors"/>
    <property type="evidence" value="ECO:0007669"/>
    <property type="project" value="InterPro"/>
</dbReference>
<feature type="chain" id="PRO_5002530584" evidence="2">
    <location>
        <begin position="24"/>
        <end position="623"/>
    </location>
</feature>
<dbReference type="SUPFAM" id="SSF54373">
    <property type="entry name" value="FAD-linked reductases, C-terminal domain"/>
    <property type="match status" value="1"/>
</dbReference>
<dbReference type="PANTHER" id="PTHR11552">
    <property type="entry name" value="GLUCOSE-METHANOL-CHOLINE GMC OXIDOREDUCTASE"/>
    <property type="match status" value="1"/>
</dbReference>
<proteinExistence type="inferred from homology"/>
<dbReference type="InterPro" id="IPR036188">
    <property type="entry name" value="FAD/NAD-bd_sf"/>
</dbReference>
<dbReference type="InterPro" id="IPR007867">
    <property type="entry name" value="GMC_OxRtase_C"/>
</dbReference>
<dbReference type="Pfam" id="PF05199">
    <property type="entry name" value="GMC_oxred_C"/>
    <property type="match status" value="1"/>
</dbReference>
<reference evidence="5" key="1">
    <citation type="journal article" date="2015" name="Genome Announc.">
        <title>Draft whole-genome sequence of the biocontrol agent Trichoderma harzianum T6776.</title>
        <authorList>
            <person name="Baroncelli R."/>
            <person name="Piaggeschi G."/>
            <person name="Fiorini L."/>
            <person name="Bertolini E."/>
            <person name="Zapparata A."/>
            <person name="Pe M.E."/>
            <person name="Sarrocco S."/>
            <person name="Vannacci G."/>
        </authorList>
    </citation>
    <scope>NUCLEOTIDE SEQUENCE [LARGE SCALE GENOMIC DNA]</scope>
    <source>
        <strain evidence="5">T6776</strain>
    </source>
</reference>
<dbReference type="EMBL" id="JOKZ01000261">
    <property type="protein sequence ID" value="KKP00317.1"/>
    <property type="molecule type" value="Genomic_DNA"/>
</dbReference>
<feature type="domain" description="Glucose-methanol-choline oxidoreductase N-terminal" evidence="3">
    <location>
        <begin position="354"/>
        <end position="368"/>
    </location>
</feature>
<comment type="caution">
    <text evidence="4">The sequence shown here is derived from an EMBL/GenBank/DDBJ whole genome shotgun (WGS) entry which is preliminary data.</text>
</comment>
<evidence type="ECO:0000313" key="5">
    <source>
        <dbReference type="Proteomes" id="UP000034112"/>
    </source>
</evidence>
<protein>
    <submittedName>
        <fullName evidence="4">Choline dehydrogenase</fullName>
    </submittedName>
</protein>
<dbReference type="GO" id="GO:0050660">
    <property type="term" value="F:flavin adenine dinucleotide binding"/>
    <property type="evidence" value="ECO:0007669"/>
    <property type="project" value="InterPro"/>
</dbReference>
<dbReference type="PIRSF" id="PIRSF000137">
    <property type="entry name" value="Alcohol_oxidase"/>
    <property type="match status" value="1"/>
</dbReference>
<accession>A0A0F9ZJ14</accession>
<evidence type="ECO:0000256" key="2">
    <source>
        <dbReference type="SAM" id="SignalP"/>
    </source>
</evidence>
<comment type="similarity">
    <text evidence="1">Belongs to the GMC oxidoreductase family.</text>
</comment>
<dbReference type="Gene3D" id="3.50.50.60">
    <property type="entry name" value="FAD/NAD(P)-binding domain"/>
    <property type="match status" value="2"/>
</dbReference>
<dbReference type="PANTHER" id="PTHR11552:SF80">
    <property type="entry name" value="GMC OXIDOREDUCTASE"/>
    <property type="match status" value="1"/>
</dbReference>
<dbReference type="SUPFAM" id="SSF51905">
    <property type="entry name" value="FAD/NAD(P)-binding domain"/>
    <property type="match status" value="1"/>
</dbReference>
<dbReference type="AlphaFoldDB" id="A0A0F9ZJ14"/>
<sequence length="623" mass="68158">MVSSQRFGNLSQLLLFFNSLVAAAPASSTADHHGKTNEYDYIVIGSGPGGGTMASNLALGGYSVLLLEAGDDSTYQGADVPIVGSGYPLGLTWDFFCKHYPEGDPRNLEFNHLTWMTPEGRYWVGKTDPPEGSELLGIYYPRGATLGGSSMINGLNVHLPPDKLWDSYAELLGDDSWSSKNFRSIFEKIEHNNYLSPKTPGHGFKGYFQTSMPNRVGKPQPVTNPYMKALAEDIGEKQPLTDLMRRDPNVLDPRRDTQEAIYGLALHTYANGTRYSSRYLVQETAASHHPLTVSLNSLATRVLFDKPKYGKPRAVGVEYLQGKALYRGDIRHNDDDSGVLRNATARREVIVSGGAFNSPQILMLSGVGPKDHLESLGIDVVVDSPGVGQNLMDNEELPIVAQGAAYINASLVLGYPLLKTNASLDGDNDIWLLQAGVPFRGFWPSNQTNENLPTDPPGTWGVGMVKGNPQNTAGYVRLRTKDPRDRPEINFNLFASDGDKVDQSAMRETMNRIRRNFVRSGAEVVEPACPSGLNADGSCSDPDIDATWLEGQTFGHHPTCTCRMGPDGDVNAVLDNKLRVRGVDGLRVVDASSFPKVPGWFPALPTFMIAQKVSEEMVKELKY</sequence>
<organism evidence="4 5">
    <name type="scientific">Trichoderma harzianum</name>
    <name type="common">Hypocrea lixii</name>
    <dbReference type="NCBI Taxonomy" id="5544"/>
    <lineage>
        <taxon>Eukaryota</taxon>
        <taxon>Fungi</taxon>
        <taxon>Dikarya</taxon>
        <taxon>Ascomycota</taxon>
        <taxon>Pezizomycotina</taxon>
        <taxon>Sordariomycetes</taxon>
        <taxon>Hypocreomycetidae</taxon>
        <taxon>Hypocreales</taxon>
        <taxon>Hypocreaceae</taxon>
        <taxon>Trichoderma</taxon>
    </lineage>
</organism>
<dbReference type="OrthoDB" id="269227at2759"/>